<keyword evidence="1" id="KW-0812">Transmembrane</keyword>
<feature type="transmembrane region" description="Helical" evidence="1">
    <location>
        <begin position="199"/>
        <end position="221"/>
    </location>
</feature>
<dbReference type="AlphaFoldDB" id="A0A7S3Z925"/>
<name>A0A7S3Z925_9EUKA</name>
<sequence length="230" mass="25073">MGAEKKSPHVAVCVCVLTAFIAALTFTTQSINSPVVGSPIVRSRTMPTISLYRNCASSRAGRRDGWGQRSIQQRHVRLRAKNQTSSLDNLGALLGERPDGAKSTSQSLGALLGDRGETAKKAPKAGSVEALYEVAKQEEQSKEVSKEEAIRQVLRAPKKAPEKDKKEEPEYENFQEEIKDIGPKILSYAKALLVLPLTYWPYIVGLVAITALTVFLSDGSFGTRAPPMDM</sequence>
<evidence type="ECO:0000256" key="1">
    <source>
        <dbReference type="SAM" id="Phobius"/>
    </source>
</evidence>
<keyword evidence="1" id="KW-0472">Membrane</keyword>
<dbReference type="EMBL" id="HBIV01038781">
    <property type="protein sequence ID" value="CAE0675801.1"/>
    <property type="molecule type" value="Transcribed_RNA"/>
</dbReference>
<keyword evidence="1" id="KW-1133">Transmembrane helix</keyword>
<accession>A0A7S3Z925</accession>
<reference evidence="2" key="1">
    <citation type="submission" date="2021-01" db="EMBL/GenBank/DDBJ databases">
        <authorList>
            <person name="Corre E."/>
            <person name="Pelletier E."/>
            <person name="Niang G."/>
            <person name="Scheremetjew M."/>
            <person name="Finn R."/>
            <person name="Kale V."/>
            <person name="Holt S."/>
            <person name="Cochrane G."/>
            <person name="Meng A."/>
            <person name="Brown T."/>
            <person name="Cohen L."/>
        </authorList>
    </citation>
    <scope>NUCLEOTIDE SEQUENCE</scope>
    <source>
        <strain evidence="2">CCCM811</strain>
    </source>
</reference>
<proteinExistence type="predicted"/>
<organism evidence="2">
    <name type="scientific">Lotharella globosa</name>
    <dbReference type="NCBI Taxonomy" id="91324"/>
    <lineage>
        <taxon>Eukaryota</taxon>
        <taxon>Sar</taxon>
        <taxon>Rhizaria</taxon>
        <taxon>Cercozoa</taxon>
        <taxon>Chlorarachniophyceae</taxon>
        <taxon>Lotharella</taxon>
    </lineage>
</organism>
<gene>
    <name evidence="2" type="ORF">LGLO00237_LOCUS27578</name>
</gene>
<protein>
    <submittedName>
        <fullName evidence="2">Uncharacterized protein</fullName>
    </submittedName>
</protein>
<evidence type="ECO:0000313" key="2">
    <source>
        <dbReference type="EMBL" id="CAE0675801.1"/>
    </source>
</evidence>